<dbReference type="AlphaFoldDB" id="A0A0P6XQ05"/>
<dbReference type="SUPFAM" id="SSF56784">
    <property type="entry name" value="HAD-like"/>
    <property type="match status" value="1"/>
</dbReference>
<comment type="caution">
    <text evidence="1">The sequence shown here is derived from an EMBL/GenBank/DDBJ whole genome shotgun (WGS) entry which is preliminary data.</text>
</comment>
<proteinExistence type="predicted"/>
<dbReference type="Proteomes" id="UP000050430">
    <property type="component" value="Unassembled WGS sequence"/>
</dbReference>
<name>A0A0P6XQ05_9CHLR</name>
<dbReference type="STRING" id="229920.ADM99_01740"/>
<accession>A0A0P6XQ05</accession>
<evidence type="ECO:0000313" key="2">
    <source>
        <dbReference type="Proteomes" id="UP000050430"/>
    </source>
</evidence>
<keyword evidence="2" id="KW-1185">Reference proteome</keyword>
<sequence>MKKTIFLFDMDGVLVEPRRYRASLQSTINYFGRIMGWKELYPGEETIAWFESRGIISEWDIAPIYIASVVESVLEQYSNWPIPPDLLSFCEYVKKSGIPKPEFNVKEIVGQLPSLKKSGFTYCDLVLYLIETGPARQAFGRLSGTSLLDSILQKSRNVHQNLITRVFQEVFLGQNAFENTFYLPAICFDRVTEHIIDPQLITDEWNTTLKKRWQDGLVDPAIITARPSYHNYPAGEGRIEFSPEADIIVDQLGWNRFPVIGQGQLQYAADQLGCVSVDLIKPSPVHALGAIGMVVTNSLLPSIQAGWDLLNNEETSFYNGFPELDVHIFEDSPVGIRGTMRAVDLLEMQGVTVRLTKWGISTDPNKVSELQKLDANIVPDVNAALEQIEIIE</sequence>
<evidence type="ECO:0000313" key="1">
    <source>
        <dbReference type="EMBL" id="KPL74315.1"/>
    </source>
</evidence>
<gene>
    <name evidence="1" type="ORF">ADM99_01740</name>
</gene>
<reference evidence="1 2" key="1">
    <citation type="submission" date="2015-07" db="EMBL/GenBank/DDBJ databases">
        <title>Genome sequence of Leptolinea tardivitalis DSM 16556.</title>
        <authorList>
            <person name="Hemp J."/>
            <person name="Ward L.M."/>
            <person name="Pace L.A."/>
            <person name="Fischer W.W."/>
        </authorList>
    </citation>
    <scope>NUCLEOTIDE SEQUENCE [LARGE SCALE GENOMIC DNA]</scope>
    <source>
        <strain evidence="1 2">YMTK-2</strain>
    </source>
</reference>
<dbReference type="EMBL" id="LGCK01000003">
    <property type="protein sequence ID" value="KPL74315.1"/>
    <property type="molecule type" value="Genomic_DNA"/>
</dbReference>
<dbReference type="InterPro" id="IPR036412">
    <property type="entry name" value="HAD-like_sf"/>
</dbReference>
<protein>
    <submittedName>
        <fullName evidence="1">Uncharacterized protein</fullName>
    </submittedName>
</protein>
<organism evidence="1 2">
    <name type="scientific">Leptolinea tardivitalis</name>
    <dbReference type="NCBI Taxonomy" id="229920"/>
    <lineage>
        <taxon>Bacteria</taxon>
        <taxon>Bacillati</taxon>
        <taxon>Chloroflexota</taxon>
        <taxon>Anaerolineae</taxon>
        <taxon>Anaerolineales</taxon>
        <taxon>Anaerolineaceae</taxon>
        <taxon>Leptolinea</taxon>
    </lineage>
</organism>
<dbReference type="OrthoDB" id="162167at2"/>
<dbReference type="RefSeq" id="WP_062420769.1">
    <property type="nucleotide sequence ID" value="NZ_BBYA01000004.1"/>
</dbReference>